<dbReference type="EMBL" id="JAMSHJ010000007">
    <property type="protein sequence ID" value="KAI5383621.1"/>
    <property type="molecule type" value="Genomic_DNA"/>
</dbReference>
<dbReference type="Proteomes" id="UP001058974">
    <property type="component" value="Chromosome 7"/>
</dbReference>
<evidence type="ECO:0000313" key="7">
    <source>
        <dbReference type="Proteomes" id="UP001058974"/>
    </source>
</evidence>
<dbReference type="PANTHER" id="PTHR31319">
    <property type="entry name" value="ZINC FINGER PROTEIN CONSTANS-LIKE 4"/>
    <property type="match status" value="1"/>
</dbReference>
<evidence type="ECO:0000256" key="2">
    <source>
        <dbReference type="ARBA" id="ARBA00023242"/>
    </source>
</evidence>
<dbReference type="PROSITE" id="PS51017">
    <property type="entry name" value="CCT"/>
    <property type="match status" value="1"/>
</dbReference>
<proteinExistence type="predicted"/>
<organism evidence="6 7">
    <name type="scientific">Pisum sativum</name>
    <name type="common">Garden pea</name>
    <name type="synonym">Lathyrus oleraceus</name>
    <dbReference type="NCBI Taxonomy" id="3888"/>
    <lineage>
        <taxon>Eukaryota</taxon>
        <taxon>Viridiplantae</taxon>
        <taxon>Streptophyta</taxon>
        <taxon>Embryophyta</taxon>
        <taxon>Tracheophyta</taxon>
        <taxon>Spermatophyta</taxon>
        <taxon>Magnoliopsida</taxon>
        <taxon>eudicotyledons</taxon>
        <taxon>Gunneridae</taxon>
        <taxon>Pentapetalae</taxon>
        <taxon>rosids</taxon>
        <taxon>fabids</taxon>
        <taxon>Fabales</taxon>
        <taxon>Fabaceae</taxon>
        <taxon>Papilionoideae</taxon>
        <taxon>50 kb inversion clade</taxon>
        <taxon>NPAAA clade</taxon>
        <taxon>Hologalegina</taxon>
        <taxon>IRL clade</taxon>
        <taxon>Fabeae</taxon>
        <taxon>Lathyrus</taxon>
    </lineage>
</organism>
<dbReference type="Pfam" id="PF06203">
    <property type="entry name" value="CCT"/>
    <property type="match status" value="1"/>
</dbReference>
<dbReference type="Gramene" id="Psat07G0084600-T1">
    <property type="protein sequence ID" value="KAI5383621.1"/>
    <property type="gene ID" value="KIW84_070846"/>
</dbReference>
<gene>
    <name evidence="6" type="ORF">KIW84_070846</name>
</gene>
<comment type="subcellular location">
    <subcellularLocation>
        <location evidence="1 3">Nucleus</location>
    </subcellularLocation>
</comment>
<dbReference type="InterPro" id="IPR010402">
    <property type="entry name" value="CCT_domain"/>
</dbReference>
<protein>
    <recommendedName>
        <fullName evidence="5">CCT domain-containing protein</fullName>
    </recommendedName>
</protein>
<dbReference type="GO" id="GO:0003700">
    <property type="term" value="F:DNA-binding transcription factor activity"/>
    <property type="evidence" value="ECO:0007669"/>
    <property type="project" value="TreeGrafter"/>
</dbReference>
<accession>A0A9D4VHG6</accession>
<keyword evidence="7" id="KW-1185">Reference proteome</keyword>
<evidence type="ECO:0000259" key="5">
    <source>
        <dbReference type="PROSITE" id="PS51017"/>
    </source>
</evidence>
<feature type="domain" description="CCT" evidence="5">
    <location>
        <begin position="258"/>
        <end position="300"/>
    </location>
</feature>
<dbReference type="GO" id="GO:0005634">
    <property type="term" value="C:nucleus"/>
    <property type="evidence" value="ECO:0007669"/>
    <property type="project" value="UniProtKB-SubCell"/>
</dbReference>
<evidence type="ECO:0000256" key="3">
    <source>
        <dbReference type="PROSITE-ProRule" id="PRU00357"/>
    </source>
</evidence>
<dbReference type="InterPro" id="IPR045281">
    <property type="entry name" value="CONSTANS-like"/>
</dbReference>
<keyword evidence="2 3" id="KW-0539">Nucleus</keyword>
<feature type="compositionally biased region" description="Polar residues" evidence="4">
    <location>
        <begin position="229"/>
        <end position="245"/>
    </location>
</feature>
<evidence type="ECO:0000256" key="4">
    <source>
        <dbReference type="SAM" id="MobiDB-lite"/>
    </source>
</evidence>
<name>A0A9D4VHG6_PEA</name>
<dbReference type="GO" id="GO:0009909">
    <property type="term" value="P:regulation of flower development"/>
    <property type="evidence" value="ECO:0007669"/>
    <property type="project" value="InterPro"/>
</dbReference>
<comment type="caution">
    <text evidence="6">The sequence shown here is derived from an EMBL/GenBank/DDBJ whole genome shotgun (WGS) entry which is preliminary data.</text>
</comment>
<dbReference type="OrthoDB" id="153872at2759"/>
<evidence type="ECO:0000256" key="1">
    <source>
        <dbReference type="ARBA" id="ARBA00004123"/>
    </source>
</evidence>
<feature type="region of interest" description="Disordered" evidence="4">
    <location>
        <begin position="229"/>
        <end position="253"/>
    </location>
</feature>
<dbReference type="PANTHER" id="PTHR31319:SF103">
    <property type="entry name" value="CCT MOTIF FAMILY PROTEIN"/>
    <property type="match status" value="1"/>
</dbReference>
<sequence>MTAKYSNYDGLVSSLKTLKSPSNTETLSLCLILQPQTITIIQITNYCFTSLIDSMSSDLYSFATTFHSHSTSEHDGTQDLPFLSDSFPFFNNTPSNPFDEPLLPSLDPFSPSFFSFSPPTDQNLTSYHQTDGSFSDFDLSQVKNEDSSSQISVDYYNNNQFLPHSYSAVESVSKYMQRSFSSNSFENKPSFLFQTHRDNLMDSPKFQMHDLSSSENSLRRVCSTGDLQNMKENNMSPKEGNSQEESNFKVGRYSAEERKEKISKYRAKRTQRNFNKTIKYACRKTLADNRPRVRGRFARNDEPNEIPKVPCRDEDEVDFWMEELRLYEDDVTVGAAEQYLKSNSYGVSQFQYFGL</sequence>
<reference evidence="6 7" key="1">
    <citation type="journal article" date="2022" name="Nat. Genet.">
        <title>Improved pea reference genome and pan-genome highlight genomic features and evolutionary characteristics.</title>
        <authorList>
            <person name="Yang T."/>
            <person name="Liu R."/>
            <person name="Luo Y."/>
            <person name="Hu S."/>
            <person name="Wang D."/>
            <person name="Wang C."/>
            <person name="Pandey M.K."/>
            <person name="Ge S."/>
            <person name="Xu Q."/>
            <person name="Li N."/>
            <person name="Li G."/>
            <person name="Huang Y."/>
            <person name="Saxena R.K."/>
            <person name="Ji Y."/>
            <person name="Li M."/>
            <person name="Yan X."/>
            <person name="He Y."/>
            <person name="Liu Y."/>
            <person name="Wang X."/>
            <person name="Xiang C."/>
            <person name="Varshney R.K."/>
            <person name="Ding H."/>
            <person name="Gao S."/>
            <person name="Zong X."/>
        </authorList>
    </citation>
    <scope>NUCLEOTIDE SEQUENCE [LARGE SCALE GENOMIC DNA]</scope>
    <source>
        <strain evidence="6 7">cv. Zhongwan 6</strain>
    </source>
</reference>
<dbReference type="AlphaFoldDB" id="A0A9D4VHG6"/>
<evidence type="ECO:0000313" key="6">
    <source>
        <dbReference type="EMBL" id="KAI5383621.1"/>
    </source>
</evidence>